<name>A0ABQ1JPF8_9SPHN</name>
<dbReference type="EMBL" id="BMGD01000006">
    <property type="protein sequence ID" value="GGB74195.1"/>
    <property type="molecule type" value="Genomic_DNA"/>
</dbReference>
<sequence>MLHDQSSSLPAYEQGISGPVQKFAARDERTVTLFMLGRLWHQGSDTICRIRNISPGGMRIETAMPLQAGEKVSLETRSSSYLDGQVAWTKDLAAGIRFADTVEHGTLLVAPAGRTGKALTVRAPRFPAAVRATMRVDGWRSKVRVVNISLSGCAVLASTTPPHGSVGELTISGLRPLKFAPRWTQDGLAGLTFLERLGFGELAHWLGKPEMRFMLEGGKIPEDHAR</sequence>
<proteinExistence type="predicted"/>
<comment type="caution">
    <text evidence="2">The sequence shown here is derived from an EMBL/GenBank/DDBJ whole genome shotgun (WGS) entry which is preliminary data.</text>
</comment>
<protein>
    <recommendedName>
        <fullName evidence="1">PilZ domain-containing protein</fullName>
    </recommendedName>
</protein>
<feature type="domain" description="PilZ" evidence="1">
    <location>
        <begin position="41"/>
        <end position="100"/>
    </location>
</feature>
<dbReference type="RefSeq" id="WP_188515421.1">
    <property type="nucleotide sequence ID" value="NZ_BMGD01000006.1"/>
</dbReference>
<evidence type="ECO:0000313" key="2">
    <source>
        <dbReference type="EMBL" id="GGB74195.1"/>
    </source>
</evidence>
<dbReference type="SUPFAM" id="SSF141371">
    <property type="entry name" value="PilZ domain-like"/>
    <property type="match status" value="2"/>
</dbReference>
<dbReference type="Proteomes" id="UP000614261">
    <property type="component" value="Unassembled WGS sequence"/>
</dbReference>
<accession>A0ABQ1JPF8</accession>
<organism evidence="2 3">
    <name type="scientific">Blastomonas aquatica</name>
    <dbReference type="NCBI Taxonomy" id="1510276"/>
    <lineage>
        <taxon>Bacteria</taxon>
        <taxon>Pseudomonadati</taxon>
        <taxon>Pseudomonadota</taxon>
        <taxon>Alphaproteobacteria</taxon>
        <taxon>Sphingomonadales</taxon>
        <taxon>Sphingomonadaceae</taxon>
        <taxon>Blastomonas</taxon>
    </lineage>
</organism>
<reference evidence="3" key="1">
    <citation type="journal article" date="2019" name="Int. J. Syst. Evol. Microbiol.">
        <title>The Global Catalogue of Microorganisms (GCM) 10K type strain sequencing project: providing services to taxonomists for standard genome sequencing and annotation.</title>
        <authorList>
            <consortium name="The Broad Institute Genomics Platform"/>
            <consortium name="The Broad Institute Genome Sequencing Center for Infectious Disease"/>
            <person name="Wu L."/>
            <person name="Ma J."/>
        </authorList>
    </citation>
    <scope>NUCLEOTIDE SEQUENCE [LARGE SCALE GENOMIC DNA]</scope>
    <source>
        <strain evidence="3">CGMCC 1.12851</strain>
    </source>
</reference>
<keyword evidence="3" id="KW-1185">Reference proteome</keyword>
<feature type="domain" description="PilZ" evidence="1">
    <location>
        <begin position="122"/>
        <end position="172"/>
    </location>
</feature>
<dbReference type="InterPro" id="IPR009875">
    <property type="entry name" value="PilZ_domain"/>
</dbReference>
<dbReference type="Pfam" id="PF07238">
    <property type="entry name" value="PilZ"/>
    <property type="match status" value="2"/>
</dbReference>
<gene>
    <name evidence="2" type="ORF">GCM10010833_31770</name>
</gene>
<evidence type="ECO:0000313" key="3">
    <source>
        <dbReference type="Proteomes" id="UP000614261"/>
    </source>
</evidence>
<evidence type="ECO:0000259" key="1">
    <source>
        <dbReference type="Pfam" id="PF07238"/>
    </source>
</evidence>